<feature type="compositionally biased region" description="Polar residues" evidence="3">
    <location>
        <begin position="299"/>
        <end position="315"/>
    </location>
</feature>
<dbReference type="PANTHER" id="PTHR23213">
    <property type="entry name" value="FORMIN-RELATED"/>
    <property type="match status" value="1"/>
</dbReference>
<keyword evidence="7" id="KW-1185">Reference proteome</keyword>
<dbReference type="Gene3D" id="1.20.58.2220">
    <property type="entry name" value="Formin, FH2 domain"/>
    <property type="match status" value="2"/>
</dbReference>
<dbReference type="PANTHER" id="PTHR23213:SF354">
    <property type="entry name" value="FORMIN-LIKE PROTEIN 4"/>
    <property type="match status" value="1"/>
</dbReference>
<evidence type="ECO:0000313" key="6">
    <source>
        <dbReference type="EMBL" id="PKI63160.1"/>
    </source>
</evidence>
<evidence type="ECO:0000256" key="3">
    <source>
        <dbReference type="SAM" id="MobiDB-lite"/>
    </source>
</evidence>
<name>A0A2I0K4U2_PUNGR</name>
<dbReference type="GO" id="GO:0051015">
    <property type="term" value="F:actin filament binding"/>
    <property type="evidence" value="ECO:0007669"/>
    <property type="project" value="InterPro"/>
</dbReference>
<dbReference type="SMART" id="SM00498">
    <property type="entry name" value="FH2"/>
    <property type="match status" value="1"/>
</dbReference>
<keyword evidence="4" id="KW-0812">Transmembrane</keyword>
<gene>
    <name evidence="6" type="ORF">CRG98_016345</name>
</gene>
<reference evidence="6 7" key="1">
    <citation type="submission" date="2017-11" db="EMBL/GenBank/DDBJ databases">
        <title>De-novo sequencing of pomegranate (Punica granatum L.) genome.</title>
        <authorList>
            <person name="Akparov Z."/>
            <person name="Amiraslanov A."/>
            <person name="Hajiyeva S."/>
            <person name="Abbasov M."/>
            <person name="Kaur K."/>
            <person name="Hamwieh A."/>
            <person name="Solovyev V."/>
            <person name="Salamov A."/>
            <person name="Braich B."/>
            <person name="Kosarev P."/>
            <person name="Mahmoud A."/>
            <person name="Hajiyev E."/>
            <person name="Babayeva S."/>
            <person name="Izzatullayeva V."/>
            <person name="Mammadov A."/>
            <person name="Mammadov A."/>
            <person name="Sharifova S."/>
            <person name="Ojaghi J."/>
            <person name="Eynullazada K."/>
            <person name="Bayramov B."/>
            <person name="Abdulazimova A."/>
            <person name="Shahmuradov I."/>
        </authorList>
    </citation>
    <scope>NUCLEOTIDE SEQUENCE [LARGE SCALE GENOMIC DNA]</scope>
    <source>
        <strain evidence="7">cv. AG2017</strain>
        <tissue evidence="6">Leaf</tissue>
    </source>
</reference>
<comment type="similarity">
    <text evidence="1">Belongs to the formin-like family. Class-I subfamily.</text>
</comment>
<dbReference type="SUPFAM" id="SSF101447">
    <property type="entry name" value="Formin homology 2 domain (FH2 domain)"/>
    <property type="match status" value="1"/>
</dbReference>
<evidence type="ECO:0000256" key="2">
    <source>
        <dbReference type="RuleBase" id="RU361260"/>
    </source>
</evidence>
<sequence>MISSGKAVVGSVLCTIIVVSMVFCLYRKCAALWRRWRNRKINGSFRREEVETHQDFRKNVEAVIMDEDGIDVLYLRRLEDGELGTGFPKVVLNSGYAEDWPDEEKRVDGSVEGIKRTASREALLLQEPLDAAPVKKKLEDNTGISIPEQPLPPLPPSLPPMVPGSIPAKPTPPPPPPPPPLPSRRVAVLVRRTSPLPAPTLPPLPPRAAGLSALQLKPPPAPGGRQNSSRADHNSRSDGNGGTKLKPLHWDKIAPTNADHSVVWDEINDGSLRFDDELMETLFGYTNYRDRVSAGNGKNGVSTSSNKPASAPTSQAVPSAFTRLNAMLFRSNYDSDILQLKESLQTLELACKELRTRGLFLKLLEAILKAGNKMNAGTARGNAQGFNLSALGKLYDVKSTDGKTTLLHFVELGSLRTEFSNVRKAATIEYESLINTCSALSGCVAEIRNLVSSCDDIGERGGFLREMKQFLEGCDEELKVVGEEQTRVIELVKRTTDYYQVGASRDKGTNPLHLFVLIKDFLDMVDRVRADITQKLQKKKSTGAYSGLPPPLSSPARSPPRFLNDRLQPVKDILSPERHIPASQKKMMISDNLRHNF</sequence>
<evidence type="ECO:0000256" key="4">
    <source>
        <dbReference type="SAM" id="Phobius"/>
    </source>
</evidence>
<dbReference type="PROSITE" id="PS51444">
    <property type="entry name" value="FH2"/>
    <property type="match status" value="1"/>
</dbReference>
<evidence type="ECO:0000259" key="5">
    <source>
        <dbReference type="PROSITE" id="PS51444"/>
    </source>
</evidence>
<feature type="region of interest" description="Disordered" evidence="3">
    <location>
        <begin position="143"/>
        <end position="247"/>
    </location>
</feature>
<dbReference type="AlphaFoldDB" id="A0A2I0K4U2"/>
<dbReference type="STRING" id="22663.A0A2I0K4U2"/>
<evidence type="ECO:0000313" key="7">
    <source>
        <dbReference type="Proteomes" id="UP000233551"/>
    </source>
</evidence>
<dbReference type="GO" id="GO:0045010">
    <property type="term" value="P:actin nucleation"/>
    <property type="evidence" value="ECO:0007669"/>
    <property type="project" value="InterPro"/>
</dbReference>
<protein>
    <recommendedName>
        <fullName evidence="2">Formin-like protein</fullName>
    </recommendedName>
</protein>
<feature type="region of interest" description="Disordered" evidence="3">
    <location>
        <begin position="294"/>
        <end position="315"/>
    </location>
</feature>
<dbReference type="InterPro" id="IPR027643">
    <property type="entry name" value="Formin-like_plant"/>
</dbReference>
<feature type="domain" description="FH2" evidence="5">
    <location>
        <begin position="168"/>
        <end position="551"/>
    </location>
</feature>
<keyword evidence="4" id="KW-0472">Membrane</keyword>
<feature type="compositionally biased region" description="Pro residues" evidence="3">
    <location>
        <begin position="149"/>
        <end position="162"/>
    </location>
</feature>
<dbReference type="Proteomes" id="UP000233551">
    <property type="component" value="Unassembled WGS sequence"/>
</dbReference>
<feature type="compositionally biased region" description="Pro residues" evidence="3">
    <location>
        <begin position="169"/>
        <end position="182"/>
    </location>
</feature>
<dbReference type="InterPro" id="IPR015425">
    <property type="entry name" value="FH2_Formin"/>
</dbReference>
<feature type="transmembrane region" description="Helical" evidence="4">
    <location>
        <begin position="6"/>
        <end position="26"/>
    </location>
</feature>
<accession>A0A2I0K4U2</accession>
<feature type="region of interest" description="Disordered" evidence="3">
    <location>
        <begin position="539"/>
        <end position="563"/>
    </location>
</feature>
<dbReference type="InterPro" id="IPR042201">
    <property type="entry name" value="FH2_Formin_sf"/>
</dbReference>
<dbReference type="Pfam" id="PF02181">
    <property type="entry name" value="FH2"/>
    <property type="match status" value="1"/>
</dbReference>
<proteinExistence type="inferred from homology"/>
<comment type="caution">
    <text evidence="6">The sequence shown here is derived from an EMBL/GenBank/DDBJ whole genome shotgun (WGS) entry which is preliminary data.</text>
</comment>
<keyword evidence="4" id="KW-1133">Transmembrane helix</keyword>
<feature type="compositionally biased region" description="Pro residues" evidence="3">
    <location>
        <begin position="196"/>
        <end position="206"/>
    </location>
</feature>
<dbReference type="EMBL" id="PGOL01000900">
    <property type="protein sequence ID" value="PKI63160.1"/>
    <property type="molecule type" value="Genomic_DNA"/>
</dbReference>
<organism evidence="6 7">
    <name type="scientific">Punica granatum</name>
    <name type="common">Pomegranate</name>
    <dbReference type="NCBI Taxonomy" id="22663"/>
    <lineage>
        <taxon>Eukaryota</taxon>
        <taxon>Viridiplantae</taxon>
        <taxon>Streptophyta</taxon>
        <taxon>Embryophyta</taxon>
        <taxon>Tracheophyta</taxon>
        <taxon>Spermatophyta</taxon>
        <taxon>Magnoliopsida</taxon>
        <taxon>eudicotyledons</taxon>
        <taxon>Gunneridae</taxon>
        <taxon>Pentapetalae</taxon>
        <taxon>rosids</taxon>
        <taxon>malvids</taxon>
        <taxon>Myrtales</taxon>
        <taxon>Lythraceae</taxon>
        <taxon>Punica</taxon>
    </lineage>
</organism>
<evidence type="ECO:0000256" key="1">
    <source>
        <dbReference type="ARBA" id="ARBA00025793"/>
    </source>
</evidence>